<dbReference type="InterPro" id="IPR051599">
    <property type="entry name" value="Cell_Envelope_Assoc"/>
</dbReference>
<keyword evidence="4" id="KW-1185">Reference proteome</keyword>
<protein>
    <submittedName>
        <fullName evidence="3">YdcF family protein</fullName>
    </submittedName>
</protein>
<reference evidence="3 4" key="1">
    <citation type="submission" date="2024-04" db="EMBL/GenBank/DDBJ databases">
        <title>A novel species isolated from cricket.</title>
        <authorList>
            <person name="Wang H.-C."/>
        </authorList>
    </citation>
    <scope>NUCLEOTIDE SEQUENCE [LARGE SCALE GENOMIC DNA]</scope>
    <source>
        <strain evidence="3 4">WL0021</strain>
    </source>
</reference>
<dbReference type="InterPro" id="IPR014729">
    <property type="entry name" value="Rossmann-like_a/b/a_fold"/>
</dbReference>
<proteinExistence type="predicted"/>
<dbReference type="EMBL" id="JBBYXI010000002">
    <property type="protein sequence ID" value="MEN3930987.1"/>
    <property type="molecule type" value="Genomic_DNA"/>
</dbReference>
<evidence type="ECO:0000259" key="2">
    <source>
        <dbReference type="Pfam" id="PF02698"/>
    </source>
</evidence>
<evidence type="ECO:0000313" key="4">
    <source>
        <dbReference type="Proteomes" id="UP001418637"/>
    </source>
</evidence>
<dbReference type="Gene3D" id="3.40.50.620">
    <property type="entry name" value="HUPs"/>
    <property type="match status" value="1"/>
</dbReference>
<keyword evidence="1" id="KW-0812">Transmembrane</keyword>
<feature type="domain" description="DUF218" evidence="2">
    <location>
        <begin position="81"/>
        <end position="227"/>
    </location>
</feature>
<dbReference type="PANTHER" id="PTHR30336:SF4">
    <property type="entry name" value="ENVELOPE BIOGENESIS FACTOR ELYC"/>
    <property type="match status" value="1"/>
</dbReference>
<evidence type="ECO:0000256" key="1">
    <source>
        <dbReference type="SAM" id="Phobius"/>
    </source>
</evidence>
<keyword evidence="1" id="KW-0472">Membrane</keyword>
<dbReference type="CDD" id="cd06259">
    <property type="entry name" value="YdcF-like"/>
    <property type="match status" value="1"/>
</dbReference>
<organism evidence="3 4">
    <name type="scientific">Hohaiivirga grylli</name>
    <dbReference type="NCBI Taxonomy" id="3133970"/>
    <lineage>
        <taxon>Bacteria</taxon>
        <taxon>Pseudomonadati</taxon>
        <taxon>Pseudomonadota</taxon>
        <taxon>Alphaproteobacteria</taxon>
        <taxon>Hyphomicrobiales</taxon>
        <taxon>Methylobacteriaceae</taxon>
        <taxon>Hohaiivirga</taxon>
    </lineage>
</organism>
<dbReference type="RefSeq" id="WP_346337005.1">
    <property type="nucleotide sequence ID" value="NZ_JBBYXI010000002.1"/>
</dbReference>
<gene>
    <name evidence="3" type="ORF">WJT86_07945</name>
</gene>
<name>A0ABV0BJ16_9HYPH</name>
<dbReference type="Proteomes" id="UP001418637">
    <property type="component" value="Unassembled WGS sequence"/>
</dbReference>
<dbReference type="InterPro" id="IPR003848">
    <property type="entry name" value="DUF218"/>
</dbReference>
<dbReference type="Pfam" id="PF02698">
    <property type="entry name" value="DUF218"/>
    <property type="match status" value="1"/>
</dbReference>
<feature type="transmembrane region" description="Helical" evidence="1">
    <location>
        <begin position="12"/>
        <end position="33"/>
    </location>
</feature>
<comment type="caution">
    <text evidence="3">The sequence shown here is derived from an EMBL/GenBank/DDBJ whole genome shotgun (WGS) entry which is preliminary data.</text>
</comment>
<feature type="transmembrane region" description="Helical" evidence="1">
    <location>
        <begin position="40"/>
        <end position="62"/>
    </location>
</feature>
<accession>A0ABV0BJ16</accession>
<dbReference type="PANTHER" id="PTHR30336">
    <property type="entry name" value="INNER MEMBRANE PROTEIN, PROBABLE PERMEASE"/>
    <property type="match status" value="1"/>
</dbReference>
<sequence length="265" mass="29488">MFYYLSKIVWFFATPSNLLPSIALLGIIIIAFTRFRKTGLTFASAGILLTFICGLLPVPNWVMLPLEQRFPTHQPTDASIDGIIVLGGSVAGDETMMRQQLNVNEAGERVIAMGDLARRYPNARIIFSGGGGNMVYKGVPEAKAVEAYSETLGIPASRIEFEGKSRTTRENAIYTREMVTPKQGERWLLVTSAWHMPRSVGCFRKAGFNVIAYPVDFRTRGPQDSRRLSAFVSGGLRRLDTGAKEWMGLIAYYFMGYTTELLPKP</sequence>
<evidence type="ECO:0000313" key="3">
    <source>
        <dbReference type="EMBL" id="MEN3930987.1"/>
    </source>
</evidence>
<keyword evidence="1" id="KW-1133">Transmembrane helix</keyword>